<evidence type="ECO:0000313" key="4">
    <source>
        <dbReference type="Proteomes" id="UP001589532"/>
    </source>
</evidence>
<feature type="transmembrane region" description="Helical" evidence="1">
    <location>
        <begin position="6"/>
        <end position="28"/>
    </location>
</feature>
<keyword evidence="1" id="KW-0812">Transmembrane</keyword>
<evidence type="ECO:0000256" key="1">
    <source>
        <dbReference type="SAM" id="Phobius"/>
    </source>
</evidence>
<gene>
    <name evidence="3" type="ORF">ACFFSA_33050</name>
</gene>
<accession>A0ABV5S8D9</accession>
<dbReference type="Pfam" id="PF02517">
    <property type="entry name" value="Rce1-like"/>
    <property type="match status" value="1"/>
</dbReference>
<dbReference type="InterPro" id="IPR052710">
    <property type="entry name" value="CAAX_protease"/>
</dbReference>
<dbReference type="EC" id="3.4.-.-" evidence="3"/>
<feature type="transmembrane region" description="Helical" evidence="1">
    <location>
        <begin position="208"/>
        <end position="228"/>
    </location>
</feature>
<feature type="transmembrane region" description="Helical" evidence="1">
    <location>
        <begin position="85"/>
        <end position="107"/>
    </location>
</feature>
<keyword evidence="4" id="KW-1185">Reference proteome</keyword>
<reference evidence="3 4" key="1">
    <citation type="submission" date="2024-09" db="EMBL/GenBank/DDBJ databases">
        <authorList>
            <person name="Sun Q."/>
            <person name="Mori K."/>
        </authorList>
    </citation>
    <scope>NUCLEOTIDE SEQUENCE [LARGE SCALE GENOMIC DNA]</scope>
    <source>
        <strain evidence="3 4">JCM 3143</strain>
    </source>
</reference>
<feature type="transmembrane region" description="Helical" evidence="1">
    <location>
        <begin position="49"/>
        <end position="73"/>
    </location>
</feature>
<keyword evidence="1" id="KW-1133">Transmembrane helix</keyword>
<protein>
    <submittedName>
        <fullName evidence="3">CPBP family intramembrane glutamic endopeptidase</fullName>
        <ecNumber evidence="3">3.4.-.-</ecNumber>
    </submittedName>
</protein>
<dbReference type="InterPro" id="IPR003675">
    <property type="entry name" value="Rce1/LyrA-like_dom"/>
</dbReference>
<feature type="domain" description="CAAX prenyl protease 2/Lysostaphin resistance protein A-like" evidence="2">
    <location>
        <begin position="132"/>
        <end position="219"/>
    </location>
</feature>
<comment type="caution">
    <text evidence="3">The sequence shown here is derived from an EMBL/GenBank/DDBJ whole genome shotgun (WGS) entry which is preliminary data.</text>
</comment>
<evidence type="ECO:0000259" key="2">
    <source>
        <dbReference type="Pfam" id="PF02517"/>
    </source>
</evidence>
<dbReference type="PANTHER" id="PTHR36435">
    <property type="entry name" value="SLR1288 PROTEIN"/>
    <property type="match status" value="1"/>
</dbReference>
<feature type="transmembrane region" description="Helical" evidence="1">
    <location>
        <begin position="160"/>
        <end position="178"/>
    </location>
</feature>
<dbReference type="PANTHER" id="PTHR36435:SF1">
    <property type="entry name" value="CAAX AMINO TERMINAL PROTEASE FAMILY PROTEIN"/>
    <property type="match status" value="1"/>
</dbReference>
<keyword evidence="3" id="KW-0378">Hydrolase</keyword>
<name>A0ABV5S8D9_9ACTN</name>
<dbReference type="RefSeq" id="WP_344986934.1">
    <property type="nucleotide sequence ID" value="NZ_BAAAXV010000001.1"/>
</dbReference>
<proteinExistence type="predicted"/>
<dbReference type="EMBL" id="JBHMBW010000037">
    <property type="protein sequence ID" value="MFB9627936.1"/>
    <property type="molecule type" value="Genomic_DNA"/>
</dbReference>
<organism evidence="3 4">
    <name type="scientific">Nonomuraea helvata</name>
    <dbReference type="NCBI Taxonomy" id="37484"/>
    <lineage>
        <taxon>Bacteria</taxon>
        <taxon>Bacillati</taxon>
        <taxon>Actinomycetota</taxon>
        <taxon>Actinomycetes</taxon>
        <taxon>Streptosporangiales</taxon>
        <taxon>Streptosporangiaceae</taxon>
        <taxon>Nonomuraea</taxon>
    </lineage>
</organism>
<sequence length="239" mass="25456">MPFESAPLAWILAAALVLYLAVVAPFLGRRAYPRLVRGEVSRPRYYTALSAEMWVWATVAILVVALSPTIGAADIGFKEPSDPAIAYGALLGLPLGMTPVVLVLRWLAKQGVTMPWHAAASGLMARTTRERWLATLLAVSAGVCEEVVFRGLFIGLGRELGLALPVAAVVAVAVFALGHIYQGTVGTLMALVSGALLTWTYLRTGSLLTPVFVHIMIDIIALVVMPYPGRVQEPAPAKA</sequence>
<evidence type="ECO:0000313" key="3">
    <source>
        <dbReference type="EMBL" id="MFB9627936.1"/>
    </source>
</evidence>
<dbReference type="GO" id="GO:0016787">
    <property type="term" value="F:hydrolase activity"/>
    <property type="evidence" value="ECO:0007669"/>
    <property type="project" value="UniProtKB-KW"/>
</dbReference>
<dbReference type="Proteomes" id="UP001589532">
    <property type="component" value="Unassembled WGS sequence"/>
</dbReference>
<keyword evidence="1" id="KW-0472">Membrane</keyword>